<keyword evidence="1" id="KW-0805">Transcription regulation</keyword>
<protein>
    <submittedName>
        <fullName evidence="6">TetR/AcrR family transcriptional regulator</fullName>
    </submittedName>
</protein>
<evidence type="ECO:0000259" key="5">
    <source>
        <dbReference type="PROSITE" id="PS50977"/>
    </source>
</evidence>
<reference evidence="7" key="1">
    <citation type="journal article" date="2019" name="Int. J. Syst. Evol. Microbiol.">
        <title>The Global Catalogue of Microorganisms (GCM) 10K type strain sequencing project: providing services to taxonomists for standard genome sequencing and annotation.</title>
        <authorList>
            <consortium name="The Broad Institute Genomics Platform"/>
            <consortium name="The Broad Institute Genome Sequencing Center for Infectious Disease"/>
            <person name="Wu L."/>
            <person name="Ma J."/>
        </authorList>
    </citation>
    <scope>NUCLEOTIDE SEQUENCE [LARGE SCALE GENOMIC DNA]</scope>
    <source>
        <strain evidence="7">JCM 3369</strain>
    </source>
</reference>
<accession>A0ABW2CXU5</accession>
<dbReference type="PRINTS" id="PR00455">
    <property type="entry name" value="HTHTETR"/>
</dbReference>
<dbReference type="Proteomes" id="UP001596380">
    <property type="component" value="Unassembled WGS sequence"/>
</dbReference>
<evidence type="ECO:0000313" key="7">
    <source>
        <dbReference type="Proteomes" id="UP001596380"/>
    </source>
</evidence>
<dbReference type="InterPro" id="IPR050109">
    <property type="entry name" value="HTH-type_TetR-like_transc_reg"/>
</dbReference>
<evidence type="ECO:0000313" key="6">
    <source>
        <dbReference type="EMBL" id="MFC6885125.1"/>
    </source>
</evidence>
<gene>
    <name evidence="6" type="ORF">ACFQKB_35590</name>
</gene>
<feature type="DNA-binding region" description="H-T-H motif" evidence="4">
    <location>
        <begin position="39"/>
        <end position="58"/>
    </location>
</feature>
<dbReference type="RefSeq" id="WP_175250965.1">
    <property type="nucleotide sequence ID" value="NZ_JBHSXE010000001.1"/>
</dbReference>
<comment type="caution">
    <text evidence="6">The sequence shown here is derived from an EMBL/GenBank/DDBJ whole genome shotgun (WGS) entry which is preliminary data.</text>
</comment>
<dbReference type="InterPro" id="IPR004111">
    <property type="entry name" value="Repressor_TetR_C"/>
</dbReference>
<evidence type="ECO:0000256" key="2">
    <source>
        <dbReference type="ARBA" id="ARBA00023125"/>
    </source>
</evidence>
<keyword evidence="3" id="KW-0804">Transcription</keyword>
<keyword evidence="7" id="KW-1185">Reference proteome</keyword>
<dbReference type="PROSITE" id="PS50977">
    <property type="entry name" value="HTH_TETR_2"/>
    <property type="match status" value="1"/>
</dbReference>
<dbReference type="PANTHER" id="PTHR30055:SF151">
    <property type="entry name" value="TRANSCRIPTIONAL REGULATORY PROTEIN"/>
    <property type="match status" value="1"/>
</dbReference>
<proteinExistence type="predicted"/>
<keyword evidence="2 4" id="KW-0238">DNA-binding</keyword>
<evidence type="ECO:0000256" key="4">
    <source>
        <dbReference type="PROSITE-ProRule" id="PRU00335"/>
    </source>
</evidence>
<dbReference type="Pfam" id="PF00440">
    <property type="entry name" value="TetR_N"/>
    <property type="match status" value="1"/>
</dbReference>
<evidence type="ECO:0000256" key="1">
    <source>
        <dbReference type="ARBA" id="ARBA00023015"/>
    </source>
</evidence>
<dbReference type="Pfam" id="PF02909">
    <property type="entry name" value="TetR_C_1"/>
    <property type="match status" value="1"/>
</dbReference>
<dbReference type="InterPro" id="IPR001647">
    <property type="entry name" value="HTH_TetR"/>
</dbReference>
<feature type="domain" description="HTH tetR-type" evidence="5">
    <location>
        <begin position="16"/>
        <end position="76"/>
    </location>
</feature>
<dbReference type="SUPFAM" id="SSF46689">
    <property type="entry name" value="Homeodomain-like"/>
    <property type="match status" value="1"/>
</dbReference>
<dbReference type="SUPFAM" id="SSF48498">
    <property type="entry name" value="Tetracyclin repressor-like, C-terminal domain"/>
    <property type="match status" value="1"/>
</dbReference>
<name>A0ABW2CXU5_9ACTN</name>
<dbReference type="Gene3D" id="1.10.10.60">
    <property type="entry name" value="Homeodomain-like"/>
    <property type="match status" value="1"/>
</dbReference>
<organism evidence="6 7">
    <name type="scientific">Actinomadura yumaensis</name>
    <dbReference type="NCBI Taxonomy" id="111807"/>
    <lineage>
        <taxon>Bacteria</taxon>
        <taxon>Bacillati</taxon>
        <taxon>Actinomycetota</taxon>
        <taxon>Actinomycetes</taxon>
        <taxon>Streptosporangiales</taxon>
        <taxon>Thermomonosporaceae</taxon>
        <taxon>Actinomadura</taxon>
    </lineage>
</organism>
<dbReference type="EMBL" id="JBHSXS010000034">
    <property type="protein sequence ID" value="MFC6885125.1"/>
    <property type="molecule type" value="Genomic_DNA"/>
</dbReference>
<dbReference type="PANTHER" id="PTHR30055">
    <property type="entry name" value="HTH-TYPE TRANSCRIPTIONAL REGULATOR RUTR"/>
    <property type="match status" value="1"/>
</dbReference>
<dbReference type="Gene3D" id="1.10.357.10">
    <property type="entry name" value="Tetracycline Repressor, domain 2"/>
    <property type="match status" value="1"/>
</dbReference>
<dbReference type="InterPro" id="IPR036271">
    <property type="entry name" value="Tet_transcr_reg_TetR-rel_C_sf"/>
</dbReference>
<sequence length="221" mass="23863">MPQPTSERRGAGRPPRISRPEILAAARAVIDAEGVAKLTMRRLAREVGSTPMALYHHVRDKEELLLLLLAEYAAGMPRPALPDDPRERILAVATGMRDGLAGCPWIVEVLAADDLLASEALWYGDRIVDAFMAGGLATEAAVHAYRAIWYYTAGEIIVRASAGRRAEAGRPTYRETVFADVDAAEYPRLAEIGADWIPLTAQDAYADGLSALVDGLLARAA</sequence>
<evidence type="ECO:0000256" key="3">
    <source>
        <dbReference type="ARBA" id="ARBA00023163"/>
    </source>
</evidence>
<dbReference type="InterPro" id="IPR009057">
    <property type="entry name" value="Homeodomain-like_sf"/>
</dbReference>